<evidence type="ECO:0000313" key="6">
    <source>
        <dbReference type="Proteomes" id="UP000345527"/>
    </source>
</evidence>
<keyword evidence="1" id="KW-0547">Nucleotide-binding</keyword>
<keyword evidence="7" id="KW-1185">Reference proteome</keyword>
<name>A0A5J5DYY1_9BIFI</name>
<dbReference type="PANTHER" id="PTHR42798">
    <property type="entry name" value="LIPOPROTEIN-RELEASING SYSTEM ATP-BINDING PROTEIN LOLD"/>
    <property type="match status" value="1"/>
</dbReference>
<dbReference type="Proteomes" id="UP000374630">
    <property type="component" value="Unassembled WGS sequence"/>
</dbReference>
<dbReference type="PANTHER" id="PTHR42798:SF4">
    <property type="entry name" value="ABC TRANSPORTER DOMAIN-CONTAINING PROTEIN"/>
    <property type="match status" value="1"/>
</dbReference>
<feature type="domain" description="ABC transporter" evidence="3">
    <location>
        <begin position="11"/>
        <end position="228"/>
    </location>
</feature>
<gene>
    <name evidence="5" type="ORF">EM848_05075</name>
    <name evidence="4" type="ORF">EMO90_02210</name>
</gene>
<dbReference type="Gene3D" id="3.40.50.300">
    <property type="entry name" value="P-loop containing nucleotide triphosphate hydrolases"/>
    <property type="match status" value="1"/>
</dbReference>
<dbReference type="InterPro" id="IPR027417">
    <property type="entry name" value="P-loop_NTPase"/>
</dbReference>
<evidence type="ECO:0000313" key="7">
    <source>
        <dbReference type="Proteomes" id="UP000374630"/>
    </source>
</evidence>
<dbReference type="InterPro" id="IPR003593">
    <property type="entry name" value="AAA+_ATPase"/>
</dbReference>
<evidence type="ECO:0000313" key="5">
    <source>
        <dbReference type="EMBL" id="KAA8823523.1"/>
    </source>
</evidence>
<dbReference type="Proteomes" id="UP000345527">
    <property type="component" value="Unassembled WGS sequence"/>
</dbReference>
<dbReference type="InterPro" id="IPR003439">
    <property type="entry name" value="ABC_transporter-like_ATP-bd"/>
</dbReference>
<keyword evidence="2 5" id="KW-0067">ATP-binding</keyword>
<dbReference type="PROSITE" id="PS50893">
    <property type="entry name" value="ABC_TRANSPORTER_2"/>
    <property type="match status" value="1"/>
</dbReference>
<dbReference type="EMBL" id="RZOA01000008">
    <property type="protein sequence ID" value="KAA8823523.1"/>
    <property type="molecule type" value="Genomic_DNA"/>
</dbReference>
<evidence type="ECO:0000256" key="1">
    <source>
        <dbReference type="ARBA" id="ARBA00022741"/>
    </source>
</evidence>
<dbReference type="Pfam" id="PF00005">
    <property type="entry name" value="ABC_tran"/>
    <property type="match status" value="1"/>
</dbReference>
<sequence length="228" mass="24721">MPSPNSNVPAYVLTGIGKTFDGSSVFNDVNLRIEQGEMIALTGQSGSGKSTLLNILGLLQSPDRGRIRILGQSAPKPRSDKATQYLRYSIGYLFQNYALIDDATVKYNLGLALAYRPKESSGRSDGKQLMVQSLQSVGLNAGYLDRPIHTLSGGEQQRVAIARLQLKPCSIVLADEPTGSLDERNRDGVLNLLHQLNAAGRTIIIATHDPVVVSQCGRVIALEQYKDQ</sequence>
<protein>
    <submittedName>
        <fullName evidence="5">ABC transporter ATP-binding protein</fullName>
    </submittedName>
</protein>
<dbReference type="SMART" id="SM00382">
    <property type="entry name" value="AAA"/>
    <property type="match status" value="1"/>
</dbReference>
<dbReference type="RefSeq" id="WP_150353856.1">
    <property type="nucleotide sequence ID" value="NZ_RZNZ01000002.1"/>
</dbReference>
<evidence type="ECO:0000256" key="2">
    <source>
        <dbReference type="ARBA" id="ARBA00022840"/>
    </source>
</evidence>
<accession>A0A5J5DYY1</accession>
<organism evidence="5 6">
    <name type="scientific">Bifidobacterium vespertilionis</name>
    <dbReference type="NCBI Taxonomy" id="2562524"/>
    <lineage>
        <taxon>Bacteria</taxon>
        <taxon>Bacillati</taxon>
        <taxon>Actinomycetota</taxon>
        <taxon>Actinomycetes</taxon>
        <taxon>Bifidobacteriales</taxon>
        <taxon>Bifidobacteriaceae</taxon>
        <taxon>Bifidobacterium</taxon>
    </lineage>
</organism>
<evidence type="ECO:0000313" key="4">
    <source>
        <dbReference type="EMBL" id="KAA8822036.1"/>
    </source>
</evidence>
<dbReference type="EMBL" id="RZNZ01000002">
    <property type="protein sequence ID" value="KAA8822036.1"/>
    <property type="molecule type" value="Genomic_DNA"/>
</dbReference>
<proteinExistence type="predicted"/>
<reference evidence="6 7" key="1">
    <citation type="journal article" date="2019" name="Syst. Appl. Microbiol.">
        <title>Characterization of Bifidobacterium species in feaces of the Egyptian fruit bat: Description of B. vespertilionis sp. nov. and B. rousetti sp. nov.</title>
        <authorList>
            <person name="Modesto M."/>
            <person name="Satti M."/>
            <person name="Watanabe K."/>
            <person name="Puglisi E."/>
            <person name="Morelli L."/>
            <person name="Huang C.-H."/>
            <person name="Liou J.-S."/>
            <person name="Miyashita M."/>
            <person name="Tamura T."/>
            <person name="Saito S."/>
            <person name="Mori K."/>
            <person name="Huang L."/>
            <person name="Sciavilla P."/>
            <person name="Sandri C."/>
            <person name="Spiezio C."/>
            <person name="Vitali F."/>
            <person name="Cavalieri D."/>
            <person name="Perpetuini G."/>
            <person name="Tofalo R."/>
            <person name="Bonetti A."/>
            <person name="Arita M."/>
            <person name="Mattarelli P."/>
        </authorList>
    </citation>
    <scope>NUCLEOTIDE SEQUENCE [LARGE SCALE GENOMIC DNA]</scope>
    <source>
        <strain evidence="4 7">RST16</strain>
        <strain evidence="5 6">RST8</strain>
    </source>
</reference>
<comment type="caution">
    <text evidence="5">The sequence shown here is derived from an EMBL/GenBank/DDBJ whole genome shotgun (WGS) entry which is preliminary data.</text>
</comment>
<dbReference type="GO" id="GO:0005524">
    <property type="term" value="F:ATP binding"/>
    <property type="evidence" value="ECO:0007669"/>
    <property type="project" value="UniProtKB-KW"/>
</dbReference>
<dbReference type="GO" id="GO:0016887">
    <property type="term" value="F:ATP hydrolysis activity"/>
    <property type="evidence" value="ECO:0007669"/>
    <property type="project" value="InterPro"/>
</dbReference>
<dbReference type="AlphaFoldDB" id="A0A5J5DYY1"/>
<dbReference type="OrthoDB" id="4425833at2"/>
<evidence type="ECO:0000259" key="3">
    <source>
        <dbReference type="PROSITE" id="PS50893"/>
    </source>
</evidence>
<dbReference type="SUPFAM" id="SSF52540">
    <property type="entry name" value="P-loop containing nucleoside triphosphate hydrolases"/>
    <property type="match status" value="1"/>
</dbReference>